<gene>
    <name evidence="2" type="ORF">CP97_00720</name>
</gene>
<evidence type="ECO:0000313" key="2">
    <source>
        <dbReference type="EMBL" id="AKQ43020.2"/>
    </source>
</evidence>
<evidence type="ECO:0000256" key="1">
    <source>
        <dbReference type="SAM" id="MobiDB-lite"/>
    </source>
</evidence>
<keyword evidence="3" id="KW-1185">Reference proteome</keyword>
<reference evidence="3" key="2">
    <citation type="submission" date="2015-04" db="EMBL/GenBank/DDBJ databases">
        <title>The complete genome sequence of Erythrobacter sp. s21-N3.</title>
        <authorList>
            <person name="Zhuang L."/>
            <person name="Liu Y."/>
            <person name="Shao Z."/>
        </authorList>
    </citation>
    <scope>NUCLEOTIDE SEQUENCE [LARGE SCALE GENOMIC DNA]</scope>
    <source>
        <strain evidence="3">s21-N3</strain>
    </source>
</reference>
<protein>
    <submittedName>
        <fullName evidence="2">Uncharacterized protein</fullName>
    </submittedName>
</protein>
<dbReference type="EMBL" id="CP011310">
    <property type="protein sequence ID" value="AKQ43020.2"/>
    <property type="molecule type" value="Genomic_DNA"/>
</dbReference>
<dbReference type="Proteomes" id="UP000059113">
    <property type="component" value="Chromosome"/>
</dbReference>
<name>A0A0H4VF65_9SPHN</name>
<feature type="region of interest" description="Disordered" evidence="1">
    <location>
        <begin position="25"/>
        <end position="45"/>
    </location>
</feature>
<accession>A0A0H4VF65</accession>
<dbReference type="AlphaFoldDB" id="A0A0H4VF65"/>
<dbReference type="KEGG" id="ery:CP97_00720"/>
<proteinExistence type="predicted"/>
<reference evidence="2 3" key="1">
    <citation type="journal article" date="2015" name="Int. J. Syst. Evol. Microbiol.">
        <title>Erythrobacter atlanticus sp. nov., a bacterium from ocean sediment able to degrade polycyclic aromatic hydrocarbons.</title>
        <authorList>
            <person name="Zhuang L."/>
            <person name="Liu Y."/>
            <person name="Wang L."/>
            <person name="Wang W."/>
            <person name="Shao Z."/>
        </authorList>
    </citation>
    <scope>NUCLEOTIDE SEQUENCE [LARGE SCALE GENOMIC DNA]</scope>
    <source>
        <strain evidence="3">s21-N3</strain>
    </source>
</reference>
<feature type="compositionally biased region" description="Basic and acidic residues" evidence="1">
    <location>
        <begin position="32"/>
        <end position="45"/>
    </location>
</feature>
<sequence length="45" mass="4937">MRLAGGNLPGVDGALRRWRSLLWHNGGAGGQKEAEGEQREQAHIR</sequence>
<dbReference type="STRING" id="1648404.CP97_00720"/>
<organism evidence="2 3">
    <name type="scientific">Aurantiacibacter atlanticus</name>
    <dbReference type="NCBI Taxonomy" id="1648404"/>
    <lineage>
        <taxon>Bacteria</taxon>
        <taxon>Pseudomonadati</taxon>
        <taxon>Pseudomonadota</taxon>
        <taxon>Alphaproteobacteria</taxon>
        <taxon>Sphingomonadales</taxon>
        <taxon>Erythrobacteraceae</taxon>
        <taxon>Aurantiacibacter</taxon>
    </lineage>
</organism>
<evidence type="ECO:0000313" key="3">
    <source>
        <dbReference type="Proteomes" id="UP000059113"/>
    </source>
</evidence>